<dbReference type="Pfam" id="PF14685">
    <property type="entry name" value="PDZ_Tricorn"/>
    <property type="match status" value="1"/>
</dbReference>
<dbReference type="EMBL" id="JBHLXJ010000005">
    <property type="protein sequence ID" value="MFC0349305.1"/>
    <property type="molecule type" value="Genomic_DNA"/>
</dbReference>
<dbReference type="Pfam" id="PF26550">
    <property type="entry name" value="Tricorn_2nd"/>
    <property type="match status" value="1"/>
</dbReference>
<dbReference type="Gene3D" id="2.130.10.10">
    <property type="entry name" value="YVTN repeat-like/Quinoprotein amine dehydrogenase"/>
    <property type="match status" value="1"/>
</dbReference>
<feature type="chain" id="PRO_5046005123" description="Tricorn protease homolog" evidence="9">
    <location>
        <begin position="28"/>
        <end position="1113"/>
    </location>
</feature>
<evidence type="ECO:0000259" key="10">
    <source>
        <dbReference type="SMART" id="SM00245"/>
    </source>
</evidence>
<reference evidence="11 12" key="1">
    <citation type="submission" date="2024-09" db="EMBL/GenBank/DDBJ databases">
        <authorList>
            <person name="Sun Q."/>
            <person name="Mori K."/>
        </authorList>
    </citation>
    <scope>NUCLEOTIDE SEQUENCE [LARGE SCALE GENOMIC DNA]</scope>
    <source>
        <strain evidence="11 12">CCM 8677</strain>
    </source>
</reference>
<evidence type="ECO:0000256" key="3">
    <source>
        <dbReference type="ARBA" id="ARBA00022490"/>
    </source>
</evidence>
<organism evidence="11 12">
    <name type="scientific">Undibacterium danionis</name>
    <dbReference type="NCBI Taxonomy" id="1812100"/>
    <lineage>
        <taxon>Bacteria</taxon>
        <taxon>Pseudomonadati</taxon>
        <taxon>Pseudomonadota</taxon>
        <taxon>Betaproteobacteria</taxon>
        <taxon>Burkholderiales</taxon>
        <taxon>Oxalobacteraceae</taxon>
        <taxon>Undibacterium</taxon>
    </lineage>
</organism>
<comment type="subcellular location">
    <subcellularLocation>
        <location evidence="1 7">Cytoplasm</location>
    </subcellularLocation>
</comment>
<proteinExistence type="inferred from homology"/>
<comment type="function">
    <text evidence="7">Degrades oligopeptides.</text>
</comment>
<dbReference type="InterPro" id="IPR029414">
    <property type="entry name" value="Tricorn_PDZ"/>
</dbReference>
<evidence type="ECO:0000256" key="5">
    <source>
        <dbReference type="ARBA" id="ARBA00022801"/>
    </source>
</evidence>
<protein>
    <recommendedName>
        <fullName evidence="7">Tricorn protease homolog</fullName>
        <ecNumber evidence="7">3.4.21.-</ecNumber>
    </recommendedName>
</protein>
<evidence type="ECO:0000256" key="9">
    <source>
        <dbReference type="SAM" id="SignalP"/>
    </source>
</evidence>
<dbReference type="PANTHER" id="PTHR43253">
    <property type="entry name" value="TRICORN PROTEASE HOMOLOG 2-RELATED"/>
    <property type="match status" value="1"/>
</dbReference>
<keyword evidence="9" id="KW-0732">Signal</keyword>
<dbReference type="Pfam" id="PF03572">
    <property type="entry name" value="Peptidase_S41"/>
    <property type="match status" value="1"/>
</dbReference>
<accession>A0ABV6ICT5</accession>
<dbReference type="InterPro" id="IPR015943">
    <property type="entry name" value="WD40/YVTN_repeat-like_dom_sf"/>
</dbReference>
<dbReference type="Gene3D" id="2.30.42.10">
    <property type="match status" value="1"/>
</dbReference>
<dbReference type="RefSeq" id="WP_390210794.1">
    <property type="nucleotide sequence ID" value="NZ_JBHLXJ010000005.1"/>
</dbReference>
<evidence type="ECO:0000256" key="6">
    <source>
        <dbReference type="ARBA" id="ARBA00022825"/>
    </source>
</evidence>
<comment type="similarity">
    <text evidence="2 7">Belongs to the peptidase S41B family.</text>
</comment>
<dbReference type="InterPro" id="IPR029045">
    <property type="entry name" value="ClpP/crotonase-like_dom_sf"/>
</dbReference>
<evidence type="ECO:0000256" key="7">
    <source>
        <dbReference type="PIRNR" id="PIRNR036421"/>
    </source>
</evidence>
<dbReference type="SMART" id="SM00245">
    <property type="entry name" value="TSPc"/>
    <property type="match status" value="1"/>
</dbReference>
<keyword evidence="5 7" id="KW-0378">Hydrolase</keyword>
<dbReference type="SUPFAM" id="SSF52096">
    <property type="entry name" value="ClpP/crotonase"/>
    <property type="match status" value="1"/>
</dbReference>
<feature type="signal peptide" evidence="9">
    <location>
        <begin position="1"/>
        <end position="27"/>
    </location>
</feature>
<dbReference type="Proteomes" id="UP001589844">
    <property type="component" value="Unassembled WGS sequence"/>
</dbReference>
<keyword evidence="4 7" id="KW-0645">Protease</keyword>
<keyword evidence="3 7" id="KW-0963">Cytoplasm</keyword>
<dbReference type="Pfam" id="PF14684">
    <property type="entry name" value="Tricorn_C1"/>
    <property type="match status" value="1"/>
</dbReference>
<dbReference type="CDD" id="cd07562">
    <property type="entry name" value="Peptidase_S41_TRI"/>
    <property type="match status" value="1"/>
</dbReference>
<keyword evidence="6 7" id="KW-0720">Serine protease</keyword>
<dbReference type="InterPro" id="IPR005151">
    <property type="entry name" value="Tail-specific_protease"/>
</dbReference>
<feature type="compositionally biased region" description="Basic and acidic residues" evidence="8">
    <location>
        <begin position="548"/>
        <end position="583"/>
    </location>
</feature>
<dbReference type="PIRSF" id="PIRSF036421">
    <property type="entry name" value="Tricorn_protease"/>
    <property type="match status" value="1"/>
</dbReference>
<comment type="caution">
    <text evidence="11">The sequence shown here is derived from an EMBL/GenBank/DDBJ whole genome shotgun (WGS) entry which is preliminary data.</text>
</comment>
<evidence type="ECO:0000256" key="1">
    <source>
        <dbReference type="ARBA" id="ARBA00004496"/>
    </source>
</evidence>
<dbReference type="Gene3D" id="3.90.226.10">
    <property type="entry name" value="2-enoyl-CoA Hydratase, Chain A, domain 1"/>
    <property type="match status" value="1"/>
</dbReference>
<dbReference type="InterPro" id="IPR012393">
    <property type="entry name" value="Tricorn_protease"/>
</dbReference>
<feature type="region of interest" description="Disordered" evidence="8">
    <location>
        <begin position="543"/>
        <end position="583"/>
    </location>
</feature>
<dbReference type="Gene3D" id="3.30.750.44">
    <property type="match status" value="1"/>
</dbReference>
<dbReference type="Gene3D" id="2.120.10.60">
    <property type="entry name" value="Tricorn protease N-terminal domain"/>
    <property type="match status" value="1"/>
</dbReference>
<dbReference type="InterPro" id="IPR036034">
    <property type="entry name" value="PDZ_sf"/>
</dbReference>
<dbReference type="SUPFAM" id="SSF50156">
    <property type="entry name" value="PDZ domain-like"/>
    <property type="match status" value="1"/>
</dbReference>
<feature type="domain" description="Tail specific protease" evidence="10">
    <location>
        <begin position="862"/>
        <end position="1068"/>
    </location>
</feature>
<evidence type="ECO:0000256" key="2">
    <source>
        <dbReference type="ARBA" id="ARBA00008524"/>
    </source>
</evidence>
<dbReference type="SUPFAM" id="SSF82171">
    <property type="entry name" value="DPP6 N-terminal domain-like"/>
    <property type="match status" value="1"/>
</dbReference>
<name>A0ABV6ICT5_9BURK</name>
<dbReference type="SUPFAM" id="SSF69304">
    <property type="entry name" value="Tricorn protease N-terminal domain"/>
    <property type="match status" value="1"/>
</dbReference>
<dbReference type="Pfam" id="PF26549">
    <property type="entry name" value="Tricorn_N"/>
    <property type="match status" value="1"/>
</dbReference>
<evidence type="ECO:0000256" key="4">
    <source>
        <dbReference type="ARBA" id="ARBA00022670"/>
    </source>
</evidence>
<sequence>MQISSLIKKSTMSILLGACFAAPSVYADTQLLRQPTVSRNHLAFVYGGDIWLADRDGKNPQRLTQHPAAEFAPMFSPDGKWLAFSASYDRNTDVYVMPASGGEARRLTWHPGADVVVGWSADSKRVMFSSGREIAVSRSTHLYEVSVEGGFENKVMDAIAFEGNWSGDGKLLAYRPFPQAYMGSSGWRQHRGGTTPPIWIIDINGKKLEKIPHENATDKSPLWIGDEVYFISDRNDGAANLFSYNRKSKAVKQLSKETVWDIRSMSAYDKTIVYEAGGVLKEFDTATGKTKVLSVDLSAQTGQANQVRPQWKDATANVTSANLSPTGKRVVVTARGEVFTVPVKDGSVRNLTETDGVREKDAIWSADGKHIAYLSDAGIAHKIIIRDQTGSDAGKTIALGKTGYFSLLEWSPNSQMIIFQDNHLQLFALNLATGKISKIDESARRSNFAISFSSDSRWLAYTVTGANHFSQVKLYDFNSGKSTAITDGLSDADNPAFASTDYLYFTASTNAGPTHVGLDMSSQERPLRNGIYAVVLAADGKSPLLPKSGDEESKKEDKKDDKKDSKPDGDKKPEAATLADAKKDEATKSAKAVKIDLAGIQQRIVPLPIAERNNAALSVASDGALFFLERPQPGVSNDPPAERSGNNANLMRFNLEEKKAKLVKAGIAEYSLSADGKKLLLQSTGAKLEIADAAEKIDPKPISLAGLKMRVDPRAEWEQIFNETWWMQKEFFYDANLHGIDWDGIYKRYHGLLKNLQRREDLNELLVEMIGELQVGHNRVSGGDIHLETPVPVGLLGADFSFENGHARIKTIFKGDRWSPFLPAPLAIPGLDVKEGDYLIAIDGKNIDAKNNLYALLENKVGKQISLTIMRDLTSKITHQVIVQPIANEAELRQWHWIEKNREYVQKKTDGKVAYVYLPNTGAEGYQYFNRMFYAQADKSALIVDERRNGGGQAANYITDVLSRQYLAGWKDRDGMIYETPGAAIYGPKAMLIDQDAGSGGDFLPYSFKRLKLGTLIGKRTWGGLIGISANPYLIDGGNLVVPFFRFFTPDNEWRVENEGVAPDLDVDLDPLEVNQGRDPQLDAAIKDVTERLKNYRDIKLRVAPPMPKKLGQ</sequence>
<dbReference type="PANTHER" id="PTHR43253:SF1">
    <property type="entry name" value="TRICORN PROTEASE HOMOLOG 2-RELATED"/>
    <property type="match status" value="1"/>
</dbReference>
<keyword evidence="12" id="KW-1185">Reference proteome</keyword>
<evidence type="ECO:0000256" key="8">
    <source>
        <dbReference type="SAM" id="MobiDB-lite"/>
    </source>
</evidence>
<dbReference type="EC" id="3.4.21.-" evidence="7"/>
<gene>
    <name evidence="11" type="ORF">ACFFJH_05770</name>
</gene>
<dbReference type="InterPro" id="IPR028204">
    <property type="entry name" value="Tricorn_C1"/>
</dbReference>
<evidence type="ECO:0000313" key="12">
    <source>
        <dbReference type="Proteomes" id="UP001589844"/>
    </source>
</evidence>
<evidence type="ECO:0000313" key="11">
    <source>
        <dbReference type="EMBL" id="MFC0349305.1"/>
    </source>
</evidence>